<evidence type="ECO:0000313" key="10">
    <source>
        <dbReference type="Proteomes" id="UP000031572"/>
    </source>
</evidence>
<comment type="subcellular location">
    <subcellularLocation>
        <location evidence="1">Membrane</location>
    </subcellularLocation>
</comment>
<keyword evidence="5" id="KW-0175">Coiled coil</keyword>
<proteinExistence type="inferred from homology"/>
<dbReference type="Pfam" id="PF00015">
    <property type="entry name" value="MCPsignal"/>
    <property type="match status" value="1"/>
</dbReference>
<feature type="region of interest" description="Disordered" evidence="6">
    <location>
        <begin position="277"/>
        <end position="308"/>
    </location>
</feature>
<dbReference type="GO" id="GO:0005886">
    <property type="term" value="C:plasma membrane"/>
    <property type="evidence" value="ECO:0007669"/>
    <property type="project" value="TreeGrafter"/>
</dbReference>
<dbReference type="PANTHER" id="PTHR43531:SF14">
    <property type="entry name" value="METHYL-ACCEPTING CHEMOTAXIS PROTEIN I-RELATED"/>
    <property type="match status" value="1"/>
</dbReference>
<dbReference type="EMBL" id="JWJG01000028">
    <property type="protein sequence ID" value="KIF80196.1"/>
    <property type="molecule type" value="Genomic_DNA"/>
</dbReference>
<keyword evidence="4" id="KW-0807">Transducer</keyword>
<dbReference type="CDD" id="cd11386">
    <property type="entry name" value="MCP_signal"/>
    <property type="match status" value="1"/>
</dbReference>
<evidence type="ECO:0000313" key="9">
    <source>
        <dbReference type="EMBL" id="KIF80196.1"/>
    </source>
</evidence>
<evidence type="ECO:0000259" key="8">
    <source>
        <dbReference type="PROSITE" id="PS50885"/>
    </source>
</evidence>
<feature type="domain" description="HAMP" evidence="8">
    <location>
        <begin position="212"/>
        <end position="264"/>
    </location>
</feature>
<dbReference type="Proteomes" id="UP000031572">
    <property type="component" value="Unassembled WGS sequence"/>
</dbReference>
<dbReference type="Pfam" id="PF00672">
    <property type="entry name" value="HAMP"/>
    <property type="match status" value="1"/>
</dbReference>
<evidence type="ECO:0000259" key="7">
    <source>
        <dbReference type="PROSITE" id="PS50111"/>
    </source>
</evidence>
<name>A0A0C2BQ49_9BURK</name>
<evidence type="ECO:0000256" key="6">
    <source>
        <dbReference type="SAM" id="MobiDB-lite"/>
    </source>
</evidence>
<dbReference type="InterPro" id="IPR051310">
    <property type="entry name" value="MCP_chemotaxis"/>
</dbReference>
<gene>
    <name evidence="9" type="ORF">TSA66_04230</name>
</gene>
<organism evidence="9 10">
    <name type="scientific">Noviherbaspirillum autotrophicum</name>
    <dbReference type="NCBI Taxonomy" id="709839"/>
    <lineage>
        <taxon>Bacteria</taxon>
        <taxon>Pseudomonadati</taxon>
        <taxon>Pseudomonadota</taxon>
        <taxon>Betaproteobacteria</taxon>
        <taxon>Burkholderiales</taxon>
        <taxon>Oxalobacteraceae</taxon>
        <taxon>Noviherbaspirillum</taxon>
    </lineage>
</organism>
<dbReference type="CDD" id="cd06225">
    <property type="entry name" value="HAMP"/>
    <property type="match status" value="1"/>
</dbReference>
<dbReference type="PROSITE" id="PS50885">
    <property type="entry name" value="HAMP"/>
    <property type="match status" value="1"/>
</dbReference>
<dbReference type="AlphaFoldDB" id="A0A0C2BQ49"/>
<dbReference type="CDD" id="cd19411">
    <property type="entry name" value="MCP2201-like_sensor"/>
    <property type="match status" value="1"/>
</dbReference>
<evidence type="ECO:0000256" key="3">
    <source>
        <dbReference type="ARBA" id="ARBA00029447"/>
    </source>
</evidence>
<keyword evidence="10" id="KW-1185">Reference proteome</keyword>
<dbReference type="SMART" id="SM00283">
    <property type="entry name" value="MA"/>
    <property type="match status" value="1"/>
</dbReference>
<sequence>MKINNLKIGRRLGLGFALILALMVLLAAVGAASMNSIQKRLDGIVEINIRRMELMEQMSSSVHIVARVSRSIVLLADENEINEQLRKITDARGKYDAALAELEKLPASEEGKALRAKIKEAQEAVRPMNDRIIELAKANKDAEATELLLKQAGPATQTWQDLLEQFIDLQQEISKKDAAAAHSAFEQASLLMSVLTAAAVLLGAFIAWHLTRSITRPLNAAMSLAQAVAGGDLTRSIAVEGRDETAQLMQSLKNMNESLARIVGEVRRGTDTIATASSEIASGNQDLSSRTEQQAGSLEETASSMEELTSTVKQNADNALQANQLARSASEVAAKGGAVVAQVVETMGAINDSARKIADIIGVIDGIAFQTNILALNAAVEAARAGEQGRGFAVVASEVRNLAQRSATAAKDIKALISDSVEKVGSGAKLVDAAGATMEEVVAGVKRVTDIMDEITAASREQASGIAQVNDAITQMDQVTQQNAALVEEAAAAAESLQDQAAGLARAVSVFRVDGLKDSIASAEQPRATSIPSAIQRRRAALPTAANKSAPARKLAHLPPADGGEWETF</sequence>
<dbReference type="GO" id="GO:0004888">
    <property type="term" value="F:transmembrane signaling receptor activity"/>
    <property type="evidence" value="ECO:0007669"/>
    <property type="project" value="TreeGrafter"/>
</dbReference>
<feature type="coiled-coil region" evidence="5">
    <location>
        <begin position="469"/>
        <end position="507"/>
    </location>
</feature>
<dbReference type="InterPro" id="IPR047347">
    <property type="entry name" value="YvaQ-like_sensor"/>
</dbReference>
<accession>A0A0C2BQ49</accession>
<feature type="domain" description="Methyl-accepting transducer" evidence="7">
    <location>
        <begin position="269"/>
        <end position="498"/>
    </location>
</feature>
<keyword evidence="2" id="KW-0488">Methylation</keyword>
<dbReference type="PANTHER" id="PTHR43531">
    <property type="entry name" value="PROTEIN ICFG"/>
    <property type="match status" value="1"/>
</dbReference>
<dbReference type="GO" id="GO:0007165">
    <property type="term" value="P:signal transduction"/>
    <property type="evidence" value="ECO:0007669"/>
    <property type="project" value="UniProtKB-KW"/>
</dbReference>
<dbReference type="Gene3D" id="1.10.287.950">
    <property type="entry name" value="Methyl-accepting chemotaxis protein"/>
    <property type="match status" value="1"/>
</dbReference>
<comment type="caution">
    <text evidence="9">The sequence shown here is derived from an EMBL/GenBank/DDBJ whole genome shotgun (WGS) entry which is preliminary data.</text>
</comment>
<dbReference type="STRING" id="709839.TSA66_04230"/>
<dbReference type="FunFam" id="1.10.287.950:FF:000001">
    <property type="entry name" value="Methyl-accepting chemotaxis sensory transducer"/>
    <property type="match status" value="1"/>
</dbReference>
<evidence type="ECO:0000256" key="2">
    <source>
        <dbReference type="ARBA" id="ARBA00022481"/>
    </source>
</evidence>
<dbReference type="Pfam" id="PF12729">
    <property type="entry name" value="4HB_MCP_1"/>
    <property type="match status" value="1"/>
</dbReference>
<dbReference type="SMART" id="SM00304">
    <property type="entry name" value="HAMP"/>
    <property type="match status" value="1"/>
</dbReference>
<dbReference type="OrthoDB" id="8712992at2"/>
<evidence type="ECO:0000256" key="4">
    <source>
        <dbReference type="PROSITE-ProRule" id="PRU00284"/>
    </source>
</evidence>
<evidence type="ECO:0000256" key="1">
    <source>
        <dbReference type="ARBA" id="ARBA00004370"/>
    </source>
</evidence>
<evidence type="ECO:0000256" key="5">
    <source>
        <dbReference type="SAM" id="Coils"/>
    </source>
</evidence>
<dbReference type="SUPFAM" id="SSF58104">
    <property type="entry name" value="Methyl-accepting chemotaxis protein (MCP) signaling domain"/>
    <property type="match status" value="1"/>
</dbReference>
<feature type="region of interest" description="Disordered" evidence="6">
    <location>
        <begin position="544"/>
        <end position="569"/>
    </location>
</feature>
<dbReference type="InterPro" id="IPR003660">
    <property type="entry name" value="HAMP_dom"/>
</dbReference>
<dbReference type="RefSeq" id="WP_040039111.1">
    <property type="nucleotide sequence ID" value="NZ_JWJG01000028.1"/>
</dbReference>
<dbReference type="PROSITE" id="PS50111">
    <property type="entry name" value="CHEMOTAXIS_TRANSDUC_2"/>
    <property type="match status" value="1"/>
</dbReference>
<dbReference type="InterPro" id="IPR004089">
    <property type="entry name" value="MCPsignal_dom"/>
</dbReference>
<dbReference type="GO" id="GO:0006935">
    <property type="term" value="P:chemotaxis"/>
    <property type="evidence" value="ECO:0007669"/>
    <property type="project" value="TreeGrafter"/>
</dbReference>
<reference evidence="9 10" key="1">
    <citation type="submission" date="2014-12" db="EMBL/GenBank/DDBJ databases">
        <title>Denitrispirillum autotrophicum gen. nov., sp. nov., Denitrifying, Facultatively Autotrophic Bacteria Isolated from Rice Paddy Soil.</title>
        <authorList>
            <person name="Ishii S."/>
            <person name="Ashida N."/>
            <person name="Ohno H."/>
            <person name="Otsuka S."/>
            <person name="Yokota A."/>
            <person name="Senoo K."/>
        </authorList>
    </citation>
    <scope>NUCLEOTIDE SEQUENCE [LARGE SCALE GENOMIC DNA]</scope>
    <source>
        <strain evidence="9 10">TSA66</strain>
    </source>
</reference>
<dbReference type="InterPro" id="IPR024478">
    <property type="entry name" value="HlyB_4HB_MCP"/>
</dbReference>
<protein>
    <submittedName>
        <fullName evidence="9">Chemotaxis protein</fullName>
    </submittedName>
</protein>
<comment type="similarity">
    <text evidence="3">Belongs to the methyl-accepting chemotaxis (MCP) protein family.</text>
</comment>